<comment type="caution">
    <text evidence="2">The sequence shown here is derived from an EMBL/GenBank/DDBJ whole genome shotgun (WGS) entry which is preliminary data.</text>
</comment>
<keyword evidence="3" id="KW-1185">Reference proteome</keyword>
<name>A0A212CB60_CEREH</name>
<gene>
    <name evidence="2" type="ORF">Celaphus_00007416</name>
</gene>
<feature type="region of interest" description="Disordered" evidence="1">
    <location>
        <begin position="1"/>
        <end position="31"/>
    </location>
</feature>
<proteinExistence type="predicted"/>
<dbReference type="AlphaFoldDB" id="A0A212CB60"/>
<protein>
    <submittedName>
        <fullName evidence="2">Uncharacterized protein</fullName>
    </submittedName>
</protein>
<feature type="region of interest" description="Disordered" evidence="1">
    <location>
        <begin position="118"/>
        <end position="137"/>
    </location>
</feature>
<evidence type="ECO:0000256" key="1">
    <source>
        <dbReference type="SAM" id="MobiDB-lite"/>
    </source>
</evidence>
<accession>A0A212CB60</accession>
<evidence type="ECO:0000313" key="3">
    <source>
        <dbReference type="Proteomes" id="UP000242450"/>
    </source>
</evidence>
<dbReference type="EMBL" id="MKHE01000023">
    <property type="protein sequence ID" value="OWK03218.1"/>
    <property type="molecule type" value="Genomic_DNA"/>
</dbReference>
<organism evidence="2 3">
    <name type="scientific">Cervus elaphus hippelaphus</name>
    <name type="common">European red deer</name>
    <dbReference type="NCBI Taxonomy" id="46360"/>
    <lineage>
        <taxon>Eukaryota</taxon>
        <taxon>Metazoa</taxon>
        <taxon>Chordata</taxon>
        <taxon>Craniata</taxon>
        <taxon>Vertebrata</taxon>
        <taxon>Euteleostomi</taxon>
        <taxon>Mammalia</taxon>
        <taxon>Eutheria</taxon>
        <taxon>Laurasiatheria</taxon>
        <taxon>Artiodactyla</taxon>
        <taxon>Ruminantia</taxon>
        <taxon>Pecora</taxon>
        <taxon>Cervidae</taxon>
        <taxon>Cervinae</taxon>
        <taxon>Cervus</taxon>
    </lineage>
</organism>
<sequence length="279" mass="31470">MKAKQMEFKAGPPAESPSGKRKTPEKGHTHTPHTCNFLTFHHFQEPHRNGLRWNEANEEFASGTQVNIIFYHYDLSRKYSSPGTTSVISNASWVTVMQCRGFYIYCPVLPPHDPKGAKCNTDEHEGSGPQTPYAWPPPKTMTEPLPALLQGPSYDLPPVDNDYHQHSQVQTPPGFTTTSRLEGYSRAKVPLLVHDVQQPTLRNPGKSTGILRLLKRRRSQRRGGDDGTRKRTAVLRGTLRMTWNSRERDESGAEMVIQVLPRLLQDNEHKDDAAGIGVW</sequence>
<reference evidence="2 3" key="1">
    <citation type="journal article" date="2018" name="Mol. Genet. Genomics">
        <title>The red deer Cervus elaphus genome CerEla1.0: sequencing, annotating, genes, and chromosomes.</title>
        <authorList>
            <person name="Bana N.A."/>
            <person name="Nyiri A."/>
            <person name="Nagy J."/>
            <person name="Frank K."/>
            <person name="Nagy T."/>
            <person name="Steger V."/>
            <person name="Schiller M."/>
            <person name="Lakatos P."/>
            <person name="Sugar L."/>
            <person name="Horn P."/>
            <person name="Barta E."/>
            <person name="Orosz L."/>
        </authorList>
    </citation>
    <scope>NUCLEOTIDE SEQUENCE [LARGE SCALE GENOMIC DNA]</scope>
    <source>
        <strain evidence="2">Hungarian</strain>
    </source>
</reference>
<evidence type="ECO:0000313" key="2">
    <source>
        <dbReference type="EMBL" id="OWK03218.1"/>
    </source>
</evidence>
<dbReference type="Proteomes" id="UP000242450">
    <property type="component" value="Chromosome 23"/>
</dbReference>